<gene>
    <name evidence="18" type="ORF">DFQ59_101658</name>
</gene>
<keyword evidence="6" id="KW-0597">Phosphoprotein</keyword>
<evidence type="ECO:0000259" key="17">
    <source>
        <dbReference type="PROSITE" id="PS50885"/>
    </source>
</evidence>
<dbReference type="GO" id="GO:0005524">
    <property type="term" value="F:ATP binding"/>
    <property type="evidence" value="ECO:0007669"/>
    <property type="project" value="UniProtKB-KW"/>
</dbReference>
<dbReference type="SUPFAM" id="SSF55874">
    <property type="entry name" value="ATPase domain of HSP90 chaperone/DNA topoisomerase II/histidine kinase"/>
    <property type="match status" value="1"/>
</dbReference>
<evidence type="ECO:0000259" key="16">
    <source>
        <dbReference type="PROSITE" id="PS50109"/>
    </source>
</evidence>
<comment type="catalytic activity">
    <reaction evidence="1">
        <text>ATP + protein L-histidine = ADP + protein N-phospho-L-histidine.</text>
        <dbReference type="EC" id="2.7.13.3"/>
    </reaction>
</comment>
<comment type="subcellular location">
    <subcellularLocation>
        <location evidence="2">Cell inner membrane</location>
        <topology evidence="2">Multi-pass membrane protein</topology>
    </subcellularLocation>
</comment>
<keyword evidence="9" id="KW-0547">Nucleotide-binding</keyword>
<dbReference type="GO" id="GO:0005886">
    <property type="term" value="C:plasma membrane"/>
    <property type="evidence" value="ECO:0007669"/>
    <property type="project" value="UniProtKB-SubCell"/>
</dbReference>
<dbReference type="CDD" id="cd00075">
    <property type="entry name" value="HATPase"/>
    <property type="match status" value="1"/>
</dbReference>
<keyword evidence="4" id="KW-1003">Cell membrane</keyword>
<evidence type="ECO:0000256" key="14">
    <source>
        <dbReference type="ARBA" id="ARBA00023136"/>
    </source>
</evidence>
<dbReference type="InterPro" id="IPR005467">
    <property type="entry name" value="His_kinase_dom"/>
</dbReference>
<evidence type="ECO:0000256" key="13">
    <source>
        <dbReference type="ARBA" id="ARBA00023012"/>
    </source>
</evidence>
<dbReference type="EC" id="2.7.13.3" evidence="3"/>
<dbReference type="Gene3D" id="3.30.565.10">
    <property type="entry name" value="Histidine kinase-like ATPase, C-terminal domain"/>
    <property type="match status" value="1"/>
</dbReference>
<keyword evidence="14 15" id="KW-0472">Membrane</keyword>
<dbReference type="Pfam" id="PF02518">
    <property type="entry name" value="HATPase_c"/>
    <property type="match status" value="1"/>
</dbReference>
<feature type="domain" description="HAMP" evidence="17">
    <location>
        <begin position="211"/>
        <end position="263"/>
    </location>
</feature>
<evidence type="ECO:0000256" key="2">
    <source>
        <dbReference type="ARBA" id="ARBA00004429"/>
    </source>
</evidence>
<evidence type="ECO:0000256" key="10">
    <source>
        <dbReference type="ARBA" id="ARBA00022777"/>
    </source>
</evidence>
<dbReference type="AlphaFoldDB" id="A0A369CLP9"/>
<dbReference type="Proteomes" id="UP000252707">
    <property type="component" value="Unassembled WGS sequence"/>
</dbReference>
<dbReference type="EMBL" id="QPJY01000001">
    <property type="protein sequence ID" value="RCX33357.1"/>
    <property type="molecule type" value="Genomic_DNA"/>
</dbReference>
<feature type="domain" description="Histidine kinase" evidence="16">
    <location>
        <begin position="271"/>
        <end position="470"/>
    </location>
</feature>
<evidence type="ECO:0000256" key="4">
    <source>
        <dbReference type="ARBA" id="ARBA00022475"/>
    </source>
</evidence>
<evidence type="ECO:0000256" key="11">
    <source>
        <dbReference type="ARBA" id="ARBA00022840"/>
    </source>
</evidence>
<dbReference type="PANTHER" id="PTHR44936">
    <property type="entry name" value="SENSOR PROTEIN CREC"/>
    <property type="match status" value="1"/>
</dbReference>
<dbReference type="PROSITE" id="PS50885">
    <property type="entry name" value="HAMP"/>
    <property type="match status" value="1"/>
</dbReference>
<name>A0A369CLP9_9GAMM</name>
<dbReference type="InterPro" id="IPR003660">
    <property type="entry name" value="HAMP_dom"/>
</dbReference>
<dbReference type="RefSeq" id="WP_211314763.1">
    <property type="nucleotide sequence ID" value="NZ_QPJY01000001.1"/>
</dbReference>
<dbReference type="PANTHER" id="PTHR44936:SF5">
    <property type="entry name" value="SENSOR HISTIDINE KINASE ENVZ"/>
    <property type="match status" value="1"/>
</dbReference>
<sequence>MTPLLPRSLSGRLILLIAGVLLLAQLLSAAVLLADRGTVLYQATGLASAQRIAGIVRLLDPMGPDERRRAVQALDVAPLRLTLAPVAWPPAGAEAGDSRGVFLSGVLGRLLEGRPLRVAVGEPALAALPPGRPGWGPGRGMGGMMYRHMTAAGLAPPGRAAFLAQVQLGDGTWVTFDHRLPEEIFTWPWKLLASLAILLGATVLTALLAVRWLTRPLTTLATAADELGRDMQRQPLPEDGPAEVARAARAFNRMQQRLVRFIGDRSRVLAAVSHDLKTPITRLRLRTELLADEALQEKYRGDLDEMEAMVRDTLDFMRGTDTAEATRPVDINALVETLQADAEAAGATVAVRGSAAAPYPGRPLALKRCLGNLLENGRKYGDAVEVELEEAGPELSIRVLDRGPGIPEAELERVFDPFYRLEGSRSRSTGGSGLGLGIARNIARAHGGELTLRNRPGGGLEARLTLPRPAA</sequence>
<keyword evidence="12 15" id="KW-1133">Transmembrane helix</keyword>
<dbReference type="CDD" id="cd00082">
    <property type="entry name" value="HisKA"/>
    <property type="match status" value="1"/>
</dbReference>
<keyword evidence="19" id="KW-1185">Reference proteome</keyword>
<dbReference type="SMART" id="SM00388">
    <property type="entry name" value="HisKA"/>
    <property type="match status" value="1"/>
</dbReference>
<dbReference type="GO" id="GO:0000155">
    <property type="term" value="F:phosphorelay sensor kinase activity"/>
    <property type="evidence" value="ECO:0007669"/>
    <property type="project" value="InterPro"/>
</dbReference>
<dbReference type="SUPFAM" id="SSF158472">
    <property type="entry name" value="HAMP domain-like"/>
    <property type="match status" value="1"/>
</dbReference>
<dbReference type="SMART" id="SM00304">
    <property type="entry name" value="HAMP"/>
    <property type="match status" value="1"/>
</dbReference>
<keyword evidence="7" id="KW-0808">Transferase</keyword>
<dbReference type="CDD" id="cd06225">
    <property type="entry name" value="HAMP"/>
    <property type="match status" value="1"/>
</dbReference>
<feature type="transmembrane region" description="Helical" evidence="15">
    <location>
        <begin position="191"/>
        <end position="213"/>
    </location>
</feature>
<evidence type="ECO:0000256" key="15">
    <source>
        <dbReference type="SAM" id="Phobius"/>
    </source>
</evidence>
<evidence type="ECO:0000256" key="1">
    <source>
        <dbReference type="ARBA" id="ARBA00000085"/>
    </source>
</evidence>
<protein>
    <recommendedName>
        <fullName evidence="3">histidine kinase</fullName>
        <ecNumber evidence="3">2.7.13.3</ecNumber>
    </recommendedName>
</protein>
<keyword evidence="13" id="KW-0902">Two-component regulatory system</keyword>
<dbReference type="SMART" id="SM00387">
    <property type="entry name" value="HATPase_c"/>
    <property type="match status" value="1"/>
</dbReference>
<evidence type="ECO:0000313" key="18">
    <source>
        <dbReference type="EMBL" id="RCX33357.1"/>
    </source>
</evidence>
<dbReference type="PROSITE" id="PS50109">
    <property type="entry name" value="HIS_KIN"/>
    <property type="match status" value="1"/>
</dbReference>
<evidence type="ECO:0000313" key="19">
    <source>
        <dbReference type="Proteomes" id="UP000252707"/>
    </source>
</evidence>
<organism evidence="18 19">
    <name type="scientific">Thioalbus denitrificans</name>
    <dbReference type="NCBI Taxonomy" id="547122"/>
    <lineage>
        <taxon>Bacteria</taxon>
        <taxon>Pseudomonadati</taxon>
        <taxon>Pseudomonadota</taxon>
        <taxon>Gammaproteobacteria</taxon>
        <taxon>Chromatiales</taxon>
        <taxon>Ectothiorhodospiraceae</taxon>
        <taxon>Thioalbus</taxon>
    </lineage>
</organism>
<keyword evidence="5" id="KW-0997">Cell inner membrane</keyword>
<dbReference type="Pfam" id="PF00672">
    <property type="entry name" value="HAMP"/>
    <property type="match status" value="1"/>
</dbReference>
<dbReference type="InterPro" id="IPR003594">
    <property type="entry name" value="HATPase_dom"/>
</dbReference>
<dbReference type="InterPro" id="IPR003661">
    <property type="entry name" value="HisK_dim/P_dom"/>
</dbReference>
<dbReference type="SUPFAM" id="SSF47384">
    <property type="entry name" value="Homodimeric domain of signal transducing histidine kinase"/>
    <property type="match status" value="1"/>
</dbReference>
<evidence type="ECO:0000256" key="8">
    <source>
        <dbReference type="ARBA" id="ARBA00022692"/>
    </source>
</evidence>
<evidence type="ECO:0000256" key="12">
    <source>
        <dbReference type="ARBA" id="ARBA00022989"/>
    </source>
</evidence>
<dbReference type="PRINTS" id="PR00344">
    <property type="entry name" value="BCTRLSENSOR"/>
</dbReference>
<keyword evidence="10 18" id="KW-0418">Kinase</keyword>
<dbReference type="Gene3D" id="1.10.287.130">
    <property type="match status" value="1"/>
</dbReference>
<evidence type="ECO:0000256" key="3">
    <source>
        <dbReference type="ARBA" id="ARBA00012438"/>
    </source>
</evidence>
<dbReference type="Pfam" id="PF00512">
    <property type="entry name" value="HisKA"/>
    <property type="match status" value="1"/>
</dbReference>
<evidence type="ECO:0000256" key="9">
    <source>
        <dbReference type="ARBA" id="ARBA00022741"/>
    </source>
</evidence>
<proteinExistence type="predicted"/>
<reference evidence="18 19" key="1">
    <citation type="submission" date="2018-07" db="EMBL/GenBank/DDBJ databases">
        <title>Genomic Encyclopedia of Type Strains, Phase IV (KMG-IV): sequencing the most valuable type-strain genomes for metagenomic binning, comparative biology and taxonomic classification.</title>
        <authorList>
            <person name="Goeker M."/>
        </authorList>
    </citation>
    <scope>NUCLEOTIDE SEQUENCE [LARGE SCALE GENOMIC DNA]</scope>
    <source>
        <strain evidence="18 19">DSM 26407</strain>
    </source>
</reference>
<evidence type="ECO:0000256" key="6">
    <source>
        <dbReference type="ARBA" id="ARBA00022553"/>
    </source>
</evidence>
<comment type="caution">
    <text evidence="18">The sequence shown here is derived from an EMBL/GenBank/DDBJ whole genome shotgun (WGS) entry which is preliminary data.</text>
</comment>
<dbReference type="InterPro" id="IPR050980">
    <property type="entry name" value="2C_sensor_his_kinase"/>
</dbReference>
<evidence type="ECO:0000256" key="5">
    <source>
        <dbReference type="ARBA" id="ARBA00022519"/>
    </source>
</evidence>
<accession>A0A369CLP9</accession>
<keyword evidence="11" id="KW-0067">ATP-binding</keyword>
<evidence type="ECO:0000256" key="7">
    <source>
        <dbReference type="ARBA" id="ARBA00022679"/>
    </source>
</evidence>
<dbReference type="InterPro" id="IPR004358">
    <property type="entry name" value="Sig_transdc_His_kin-like_C"/>
</dbReference>
<dbReference type="InterPro" id="IPR036890">
    <property type="entry name" value="HATPase_C_sf"/>
</dbReference>
<keyword evidence="8 15" id="KW-0812">Transmembrane</keyword>
<dbReference type="InterPro" id="IPR036097">
    <property type="entry name" value="HisK_dim/P_sf"/>
</dbReference>